<dbReference type="Pfam" id="PF13850">
    <property type="entry name" value="ERGIC_N"/>
    <property type="match status" value="1"/>
</dbReference>
<organism evidence="10 11">
    <name type="scientific">Humicola insolens</name>
    <name type="common">Soft-rot fungus</name>
    <dbReference type="NCBI Taxonomy" id="85995"/>
    <lineage>
        <taxon>Eukaryota</taxon>
        <taxon>Fungi</taxon>
        <taxon>Dikarya</taxon>
        <taxon>Ascomycota</taxon>
        <taxon>Pezizomycotina</taxon>
        <taxon>Sordariomycetes</taxon>
        <taxon>Sordariomycetidae</taxon>
        <taxon>Sordariales</taxon>
        <taxon>Chaetomiaceae</taxon>
        <taxon>Mycothermus</taxon>
    </lineage>
</organism>
<proteinExistence type="inferred from homology"/>
<name>A0ABR3V9M4_HUMIN</name>
<feature type="domain" description="Endoplasmic reticulum vesicle transporter C-terminal" evidence="8">
    <location>
        <begin position="874"/>
        <end position="1031"/>
    </location>
</feature>
<comment type="similarity">
    <text evidence="5">Belongs to the ERGIC family.</text>
</comment>
<keyword evidence="5" id="KW-0813">Transport</keyword>
<gene>
    <name evidence="10" type="ORF">VTJ49DRAFT_2636</name>
</gene>
<evidence type="ECO:0000313" key="11">
    <source>
        <dbReference type="Proteomes" id="UP001583172"/>
    </source>
</evidence>
<dbReference type="Proteomes" id="UP001583172">
    <property type="component" value="Unassembled WGS sequence"/>
</dbReference>
<dbReference type="EMBL" id="JAZGSY010000212">
    <property type="protein sequence ID" value="KAL1838468.1"/>
    <property type="molecule type" value="Genomic_DNA"/>
</dbReference>
<keyword evidence="4" id="KW-0472">Membrane</keyword>
<evidence type="ECO:0000256" key="1">
    <source>
        <dbReference type="ARBA" id="ARBA00004370"/>
    </source>
</evidence>
<keyword evidence="5" id="KW-0931">ER-Golgi transport</keyword>
<feature type="domain" description="Peptidase C45 hydrolase" evidence="7">
    <location>
        <begin position="180"/>
        <end position="360"/>
    </location>
</feature>
<keyword evidence="2" id="KW-0812">Transmembrane</keyword>
<feature type="compositionally biased region" description="Basic and acidic residues" evidence="6">
    <location>
        <begin position="664"/>
        <end position="676"/>
    </location>
</feature>
<feature type="region of interest" description="Disordered" evidence="6">
    <location>
        <begin position="601"/>
        <end position="687"/>
    </location>
</feature>
<evidence type="ECO:0000313" key="10">
    <source>
        <dbReference type="EMBL" id="KAL1838468.1"/>
    </source>
</evidence>
<dbReference type="InterPro" id="IPR005079">
    <property type="entry name" value="Peptidase_C45_hydrolase"/>
</dbReference>
<evidence type="ECO:0000256" key="2">
    <source>
        <dbReference type="ARBA" id="ARBA00022692"/>
    </source>
</evidence>
<dbReference type="InterPro" id="IPR045888">
    <property type="entry name" value="Erv"/>
</dbReference>
<protein>
    <recommendedName>
        <fullName evidence="5">Endoplasmic reticulum-Golgi intermediate compartment protein</fullName>
    </recommendedName>
</protein>
<keyword evidence="11" id="KW-1185">Reference proteome</keyword>
<dbReference type="NCBIfam" id="NF040521">
    <property type="entry name" value="C45_proenzyme"/>
    <property type="match status" value="1"/>
</dbReference>
<dbReference type="Gene3D" id="1.10.10.2120">
    <property type="match status" value="1"/>
</dbReference>
<keyword evidence="3" id="KW-1133">Transmembrane helix</keyword>
<feature type="compositionally biased region" description="Acidic residues" evidence="6">
    <location>
        <begin position="468"/>
        <end position="477"/>
    </location>
</feature>
<feature type="region of interest" description="Disordered" evidence="6">
    <location>
        <begin position="402"/>
        <end position="554"/>
    </location>
</feature>
<dbReference type="InterPro" id="IPR039542">
    <property type="entry name" value="Erv_N"/>
</dbReference>
<keyword evidence="5" id="KW-0256">Endoplasmic reticulum</keyword>
<evidence type="ECO:0000259" key="9">
    <source>
        <dbReference type="Pfam" id="PF13850"/>
    </source>
</evidence>
<sequence length="1065" mass="118068">MKEENPTGTPEEPLVLRDVDFDSRPDTYPGIILAGDPYSRGFKYGQLMADKIQTNVARHLTDPSMPDWEHCRWPIQQFIPSLREHWSEGWDEMRGVADGCGMGIEEVVMLNMADDLRAWFASASGRTPPPPPPESASAFFSPRVTAAGAPLVAHSWTAPKAVVEEGLLVVLEVHLEASPGVLTMVTEAGRISGPGVNAAGLAVVGDRLASSLDGDDWSQDEAKSVFPLSCLERIVLEHNDFATTRAVCEMHEWIASRHLLVVDRTGRSMSLEIYPGDKSLVYQGPATGTYVVHTNHFQSLSAFAERRNPERDLRDLLPVQPSAARLGRLLAPINDGLQRGERFTGEQIKDMFADHEEEADAAPICRHISDEDDNMTAIFVMLETRNKVVSVCRGPPCEGTLMHDKMADDPGSPFFIEDPDPSTWAALSPSESEQSGAETESLTDSEAADMHARDRAGAPSPSPPPNSPEDDQTEDEQDPRPIPKLMLSSPPPGNIGHDNTAPTPDKSLLHPGYRPRKLEEGQKEKKAKIKIRIRSQPQVMESVETEEASEVQGLQQEEEVEIIIDSPLGESMNVAETSVQSQRLHAGDEVHEMIDPRLLEAVRTVEGSSDGKKRQAEDPIPWSETREAKHRVRDLSDKEDETEEMTDPQLTESFNTAETTTQGQKREAENSGSERVKRTRPSPPAAIMNGYDEKRHLDEDPFAPKGNIVSAFDAFPKSKPQYVTYTATGGKWTVTMFIISMVLSWAEFARWWRGAEQHTFAVEKGVGQVLPINIDIVVRMRCADLHVNVQDASGDRILAADRLTRDPTLWAHWVDGKGVHRLGRDAQGRVVTGEGYTMEHDEGFGEEHIHDIVALGLKKAKWGKTPRLWGATPDSCRIYGSLELNKVQGDFHITARGHGYHGEGGHLDHSAFNFSHIISELSFGPFLPSLVNPLDRTVNVAPSHFHRFQYFLSVVPTTYSVGHPGERGSLSIFTNQYAVTEQTREVPETTIPGIFVKYDIEPILLNIVETRDSIFLFAIKAINVISGVLVAGHWGYRLTDWAKEVLGRRRQRSEGMLGVKGHDDE</sequence>
<evidence type="ECO:0000256" key="4">
    <source>
        <dbReference type="ARBA" id="ARBA00023136"/>
    </source>
</evidence>
<dbReference type="InterPro" id="IPR012936">
    <property type="entry name" value="Erv_C"/>
</dbReference>
<reference evidence="10 11" key="1">
    <citation type="journal article" date="2024" name="Commun. Biol.">
        <title>Comparative genomic analysis of thermophilic fungi reveals convergent evolutionary adaptations and gene losses.</title>
        <authorList>
            <person name="Steindorff A.S."/>
            <person name="Aguilar-Pontes M.V."/>
            <person name="Robinson A.J."/>
            <person name="Andreopoulos B."/>
            <person name="LaButti K."/>
            <person name="Kuo A."/>
            <person name="Mondo S."/>
            <person name="Riley R."/>
            <person name="Otillar R."/>
            <person name="Haridas S."/>
            <person name="Lipzen A."/>
            <person name="Grimwood J."/>
            <person name="Schmutz J."/>
            <person name="Clum A."/>
            <person name="Reid I.D."/>
            <person name="Moisan M.C."/>
            <person name="Butler G."/>
            <person name="Nguyen T.T.M."/>
            <person name="Dewar K."/>
            <person name="Conant G."/>
            <person name="Drula E."/>
            <person name="Henrissat B."/>
            <person name="Hansel C."/>
            <person name="Singer S."/>
            <person name="Hutchinson M.I."/>
            <person name="de Vries R.P."/>
            <person name="Natvig D.O."/>
            <person name="Powell A.J."/>
            <person name="Tsang A."/>
            <person name="Grigoriev I.V."/>
        </authorList>
    </citation>
    <scope>NUCLEOTIDE SEQUENCE [LARGE SCALE GENOMIC DNA]</scope>
    <source>
        <strain evidence="10 11">CBS 620.91</strain>
    </source>
</reference>
<evidence type="ECO:0000259" key="8">
    <source>
        <dbReference type="Pfam" id="PF07970"/>
    </source>
</evidence>
<feature type="domain" description="Endoplasmic reticulum vesicle transporter N-terminal" evidence="9">
    <location>
        <begin position="710"/>
        <end position="797"/>
    </location>
</feature>
<feature type="compositionally biased region" description="Polar residues" evidence="6">
    <location>
        <begin position="429"/>
        <end position="440"/>
    </location>
</feature>
<comment type="caution">
    <text evidence="10">The sequence shown here is derived from an EMBL/GenBank/DDBJ whole genome shotgun (WGS) entry which is preliminary data.</text>
</comment>
<dbReference type="Pfam" id="PF07970">
    <property type="entry name" value="COPIIcoated_ERV"/>
    <property type="match status" value="1"/>
</dbReference>
<feature type="compositionally biased region" description="Polar residues" evidence="6">
    <location>
        <begin position="648"/>
        <end position="663"/>
    </location>
</feature>
<dbReference type="Gene3D" id="3.60.60.10">
    <property type="entry name" value="Penicillin V Acylase, Chain A"/>
    <property type="match status" value="1"/>
</dbReference>
<evidence type="ECO:0000256" key="6">
    <source>
        <dbReference type="SAM" id="MobiDB-lite"/>
    </source>
</evidence>
<dbReference type="PANTHER" id="PTHR10984:SF81">
    <property type="entry name" value="ER-DERIVED VESICLES PROTEIN ERV41"/>
    <property type="match status" value="1"/>
</dbReference>
<evidence type="ECO:0000256" key="3">
    <source>
        <dbReference type="ARBA" id="ARBA00022989"/>
    </source>
</evidence>
<comment type="function">
    <text evidence="5">Plays a role in transport between endoplasmic reticulum and Golgi.</text>
</comment>
<accession>A0ABR3V9M4</accession>
<evidence type="ECO:0000259" key="7">
    <source>
        <dbReference type="Pfam" id="PF03417"/>
    </source>
</evidence>
<feature type="compositionally biased region" description="Acidic residues" evidence="6">
    <location>
        <begin position="637"/>
        <end position="646"/>
    </location>
</feature>
<dbReference type="Pfam" id="PF03417">
    <property type="entry name" value="AAT"/>
    <property type="match status" value="1"/>
</dbReference>
<keyword evidence="5" id="KW-0333">Golgi apparatus</keyword>
<comment type="subcellular location">
    <subcellularLocation>
        <location evidence="5">Endoplasmic reticulum membrane</location>
        <topology evidence="5">Multi-pass membrane protein</topology>
    </subcellularLocation>
    <subcellularLocation>
        <location evidence="5">Endoplasmic reticulum-Golgi intermediate compartment membrane</location>
        <topology evidence="5">Multi-pass membrane protein</topology>
    </subcellularLocation>
    <subcellularLocation>
        <location evidence="5">Golgi apparatus membrane</location>
        <topology evidence="5">Multi-pass membrane protein</topology>
    </subcellularLocation>
    <subcellularLocation>
        <location evidence="1">Membrane</location>
    </subcellularLocation>
</comment>
<dbReference type="PANTHER" id="PTHR10984">
    <property type="entry name" value="ENDOPLASMIC RETICULUM-GOLGI INTERMEDIATE COMPARTMENT PROTEIN"/>
    <property type="match status" value="1"/>
</dbReference>
<evidence type="ECO:0000256" key="5">
    <source>
        <dbReference type="RuleBase" id="RU369013"/>
    </source>
</evidence>
<dbReference type="InterPro" id="IPR047794">
    <property type="entry name" value="C45_proenzyme-like"/>
</dbReference>